<keyword evidence="1" id="KW-0732">Signal</keyword>
<protein>
    <recommendedName>
        <fullName evidence="4">DUF4468 domain-containing protein</fullName>
    </recommendedName>
</protein>
<dbReference type="EMBL" id="JAPWGL010000004">
    <property type="protein sequence ID" value="MCZ4224941.1"/>
    <property type="molecule type" value="Genomic_DNA"/>
</dbReference>
<gene>
    <name evidence="2" type="ORF">O0931_16630</name>
</gene>
<sequence>MKKAILSILLIMPFFCFCQTDEDINGVLGIPFGASRDKVIEVLASKGAISKQKEGKILFSNVKFGPYEGCLAIFSFVGNKFYEVIISLPHGPDGTVINRYDRVNRELSKEYGETKTYKKFQYPYKEGDGRTLSALKGGKAEFEAYWTKEIGSVSSKIMATLDIFLTYQDNKLTRKALEENYSKKKAVIN</sequence>
<dbReference type="RefSeq" id="WP_269416602.1">
    <property type="nucleotide sequence ID" value="NZ_JAPWGL010000004.1"/>
</dbReference>
<reference evidence="2" key="1">
    <citation type="submission" date="2022-12" db="EMBL/GenBank/DDBJ databases">
        <title>Genome sequence of SJ11.</title>
        <authorList>
            <person name="Woo H."/>
        </authorList>
    </citation>
    <scope>NUCLEOTIDE SEQUENCE</scope>
    <source>
        <strain evidence="2">SJ11</strain>
    </source>
</reference>
<feature type="chain" id="PRO_5046036060" description="DUF4468 domain-containing protein" evidence="1">
    <location>
        <begin position="19"/>
        <end position="189"/>
    </location>
</feature>
<feature type="signal peptide" evidence="1">
    <location>
        <begin position="1"/>
        <end position="18"/>
    </location>
</feature>
<evidence type="ECO:0008006" key="4">
    <source>
        <dbReference type="Google" id="ProtNLM"/>
    </source>
</evidence>
<organism evidence="2 3">
    <name type="scientific">Pedobacter rhodius</name>
    <dbReference type="NCBI Taxonomy" id="3004098"/>
    <lineage>
        <taxon>Bacteria</taxon>
        <taxon>Pseudomonadati</taxon>
        <taxon>Bacteroidota</taxon>
        <taxon>Sphingobacteriia</taxon>
        <taxon>Sphingobacteriales</taxon>
        <taxon>Sphingobacteriaceae</taxon>
        <taxon>Pedobacter</taxon>
    </lineage>
</organism>
<evidence type="ECO:0000256" key="1">
    <source>
        <dbReference type="SAM" id="SignalP"/>
    </source>
</evidence>
<evidence type="ECO:0000313" key="3">
    <source>
        <dbReference type="Proteomes" id="UP001144341"/>
    </source>
</evidence>
<dbReference type="Proteomes" id="UP001144341">
    <property type="component" value="Unassembled WGS sequence"/>
</dbReference>
<evidence type="ECO:0000313" key="2">
    <source>
        <dbReference type="EMBL" id="MCZ4224941.1"/>
    </source>
</evidence>
<accession>A0ABT4L1X6</accession>
<keyword evidence="3" id="KW-1185">Reference proteome</keyword>
<name>A0ABT4L1X6_9SPHI</name>
<comment type="caution">
    <text evidence="2">The sequence shown here is derived from an EMBL/GenBank/DDBJ whole genome shotgun (WGS) entry which is preliminary data.</text>
</comment>
<proteinExistence type="predicted"/>